<reference evidence="1" key="1">
    <citation type="submission" date="2022-06" db="EMBL/GenBank/DDBJ databases">
        <title>Genomic Encyclopedia of Archaeal and Bacterial Type Strains, Phase II (KMG-II): from individual species to whole genera.</title>
        <authorList>
            <person name="Goeker M."/>
        </authorList>
    </citation>
    <scope>NUCLEOTIDE SEQUENCE</scope>
    <source>
        <strain evidence="1">DSM 26652</strain>
    </source>
</reference>
<protein>
    <submittedName>
        <fullName evidence="1">Uncharacterized protein</fullName>
    </submittedName>
</protein>
<evidence type="ECO:0000313" key="1">
    <source>
        <dbReference type="EMBL" id="MCP2266323.1"/>
    </source>
</evidence>
<proteinExistence type="predicted"/>
<comment type="caution">
    <text evidence="1">The sequence shown here is derived from an EMBL/GenBank/DDBJ whole genome shotgun (WGS) entry which is preliminary data.</text>
</comment>
<dbReference type="EMBL" id="JAMTCS010000012">
    <property type="protein sequence ID" value="MCP2266323.1"/>
    <property type="molecule type" value="Genomic_DNA"/>
</dbReference>
<dbReference type="Proteomes" id="UP001139493">
    <property type="component" value="Unassembled WGS sequence"/>
</dbReference>
<evidence type="ECO:0000313" key="2">
    <source>
        <dbReference type="Proteomes" id="UP001139493"/>
    </source>
</evidence>
<keyword evidence="2" id="KW-1185">Reference proteome</keyword>
<organism evidence="1 2">
    <name type="scientific">Promicromonospora thailandica</name>
    <dbReference type="NCBI Taxonomy" id="765201"/>
    <lineage>
        <taxon>Bacteria</taxon>
        <taxon>Bacillati</taxon>
        <taxon>Actinomycetota</taxon>
        <taxon>Actinomycetes</taxon>
        <taxon>Micrococcales</taxon>
        <taxon>Promicromonosporaceae</taxon>
        <taxon>Promicromonospora</taxon>
    </lineage>
</organism>
<sequence length="67" mass="7329">MAETTAQQPVRRRLSLRLDLAVGDADDAAAALERVLGALRADDRVYLVDPAAIGEPRPDDRPFTIWA</sequence>
<accession>A0A9X2G681</accession>
<name>A0A9X2G681_9MICO</name>
<dbReference type="RefSeq" id="WP_253838014.1">
    <property type="nucleotide sequence ID" value="NZ_JAMTCS010000012.1"/>
</dbReference>
<gene>
    <name evidence="1" type="ORF">APR03_003689</name>
</gene>
<dbReference type="AlphaFoldDB" id="A0A9X2G681"/>